<evidence type="ECO:0000313" key="6">
    <source>
        <dbReference type="EMBL" id="KDP21127.1"/>
    </source>
</evidence>
<feature type="domain" description="DC1" evidence="5">
    <location>
        <begin position="175"/>
        <end position="224"/>
    </location>
</feature>
<dbReference type="Gene3D" id="3.40.50.300">
    <property type="entry name" value="P-loop containing nucleotide triphosphate hydrolases"/>
    <property type="match status" value="1"/>
</dbReference>
<dbReference type="Gene3D" id="3.30.60.90">
    <property type="match status" value="1"/>
</dbReference>
<dbReference type="SUPFAM" id="SSF57889">
    <property type="entry name" value="Cysteine-rich domain"/>
    <property type="match status" value="1"/>
</dbReference>
<organism evidence="6 7">
    <name type="scientific">Jatropha curcas</name>
    <name type="common">Barbados nut</name>
    <dbReference type="NCBI Taxonomy" id="180498"/>
    <lineage>
        <taxon>Eukaryota</taxon>
        <taxon>Viridiplantae</taxon>
        <taxon>Streptophyta</taxon>
        <taxon>Embryophyta</taxon>
        <taxon>Tracheophyta</taxon>
        <taxon>Spermatophyta</taxon>
        <taxon>Magnoliopsida</taxon>
        <taxon>eudicotyledons</taxon>
        <taxon>Gunneridae</taxon>
        <taxon>Pentapetalae</taxon>
        <taxon>rosids</taxon>
        <taxon>fabids</taxon>
        <taxon>Malpighiales</taxon>
        <taxon>Euphorbiaceae</taxon>
        <taxon>Crotonoideae</taxon>
        <taxon>Jatropheae</taxon>
        <taxon>Jatropha</taxon>
    </lineage>
</organism>
<dbReference type="Proteomes" id="UP000027138">
    <property type="component" value="Unassembled WGS sequence"/>
</dbReference>
<keyword evidence="1" id="KW-0479">Metal-binding</keyword>
<evidence type="ECO:0000256" key="2">
    <source>
        <dbReference type="ARBA" id="ARBA00022737"/>
    </source>
</evidence>
<dbReference type="InterPro" id="IPR004146">
    <property type="entry name" value="DC1"/>
</dbReference>
<dbReference type="InterPro" id="IPR027417">
    <property type="entry name" value="P-loop_NTPase"/>
</dbReference>
<dbReference type="PANTHER" id="PTHR37807:SF4">
    <property type="entry name" value="DC1 DOMAIN-CONTAINING PROTEIN"/>
    <property type="match status" value="1"/>
</dbReference>
<evidence type="ECO:0000256" key="1">
    <source>
        <dbReference type="ARBA" id="ARBA00022723"/>
    </source>
</evidence>
<evidence type="ECO:0000259" key="5">
    <source>
        <dbReference type="Pfam" id="PF03107"/>
    </source>
</evidence>
<dbReference type="InterPro" id="IPR046349">
    <property type="entry name" value="C1-like_sf"/>
</dbReference>
<evidence type="ECO:0000256" key="3">
    <source>
        <dbReference type="ARBA" id="ARBA00022771"/>
    </source>
</evidence>
<keyword evidence="7" id="KW-1185">Reference proteome</keyword>
<dbReference type="InterPro" id="IPR043145">
    <property type="entry name" value="Znf_ZZ_sf"/>
</dbReference>
<evidence type="ECO:0000256" key="4">
    <source>
        <dbReference type="ARBA" id="ARBA00022833"/>
    </source>
</evidence>
<dbReference type="CDD" id="cd00029">
    <property type="entry name" value="C1"/>
    <property type="match status" value="1"/>
</dbReference>
<protein>
    <recommendedName>
        <fullName evidence="5">DC1 domain-containing protein</fullName>
    </recommendedName>
</protein>
<dbReference type="Pfam" id="PF03107">
    <property type="entry name" value="C1_2"/>
    <property type="match status" value="1"/>
</dbReference>
<sequence length="265" mass="29308">MKGPSSSKKSEIAKKLAEFLVYPLIDEKDIIPDLQTSSTLLSDDLSFKIIARISSMQLRLKLGVILNPPVFDHTHFDHLIQLAGTNNARLVIVKCTTEVDDQAHDYDIGNVPNFNINIAEPFVVDGFAPAILIHGAEFQEIVDFQLQGDEGNKSNPSQPSNNDKIIPKRPLTEAHAHEFSLIENPNIISSNKHKNLCNHCRESISGPIYQCVECNEFVLHKSCAEIASNIGGLVPTESMLQEASAIRREMIIKAIGAGYILQNKD</sequence>
<keyword evidence="4" id="KW-0862">Zinc</keyword>
<evidence type="ECO:0000313" key="7">
    <source>
        <dbReference type="Proteomes" id="UP000027138"/>
    </source>
</evidence>
<dbReference type="OrthoDB" id="851844at2759"/>
<keyword evidence="2" id="KW-0677">Repeat</keyword>
<accession>A0A067JBH7</accession>
<dbReference type="AlphaFoldDB" id="A0A067JBH7"/>
<gene>
    <name evidence="6" type="ORF">JCGZ_21598</name>
</gene>
<name>A0A067JBH7_JATCU</name>
<keyword evidence="3" id="KW-0863">Zinc-finger</keyword>
<dbReference type="STRING" id="180498.A0A067JBH7"/>
<reference evidence="6 7" key="1">
    <citation type="journal article" date="2014" name="PLoS ONE">
        <title>Global Analysis of Gene Expression Profiles in Physic Nut (Jatropha curcas L.) Seedlings Exposed to Salt Stress.</title>
        <authorList>
            <person name="Zhang L."/>
            <person name="Zhang C."/>
            <person name="Wu P."/>
            <person name="Chen Y."/>
            <person name="Li M."/>
            <person name="Jiang H."/>
            <person name="Wu G."/>
        </authorList>
    </citation>
    <scope>NUCLEOTIDE SEQUENCE [LARGE SCALE GENOMIC DNA]</scope>
    <source>
        <strain evidence="7">cv. GZQX0401</strain>
        <tissue evidence="6">Young leaves</tissue>
    </source>
</reference>
<dbReference type="GO" id="GO:0008270">
    <property type="term" value="F:zinc ion binding"/>
    <property type="evidence" value="ECO:0007669"/>
    <property type="project" value="UniProtKB-KW"/>
</dbReference>
<dbReference type="PANTHER" id="PTHR37807">
    <property type="entry name" value="OS07G0160300 PROTEIN"/>
    <property type="match status" value="1"/>
</dbReference>
<proteinExistence type="predicted"/>
<dbReference type="EMBL" id="KK915662">
    <property type="protein sequence ID" value="KDP21127.1"/>
    <property type="molecule type" value="Genomic_DNA"/>
</dbReference>